<protein>
    <submittedName>
        <fullName evidence="1">Uncharacterized protein</fullName>
    </submittedName>
</protein>
<evidence type="ECO:0000313" key="2">
    <source>
        <dbReference type="Proteomes" id="UP000694408"/>
    </source>
</evidence>
<accession>A0A8C5IHD5</accession>
<dbReference type="Ensembl" id="ENSJHYT00000005308.1">
    <property type="protein sequence ID" value="ENSJHYP00000004280.1"/>
    <property type="gene ID" value="ENSJHYG00000003538.1"/>
</dbReference>
<dbReference type="PANTHER" id="PTHR10779">
    <property type="entry name" value="DYNEIN LIGHT CHAIN ROADBLOCK"/>
    <property type="match status" value="1"/>
</dbReference>
<dbReference type="AlphaFoldDB" id="A0A8C5IHD5"/>
<dbReference type="SUPFAM" id="SSF103196">
    <property type="entry name" value="Roadblock/LC7 domain"/>
    <property type="match status" value="1"/>
</dbReference>
<name>A0A8C5IHD5_JUNHY</name>
<reference evidence="1" key="1">
    <citation type="submission" date="2025-08" db="UniProtKB">
        <authorList>
            <consortium name="Ensembl"/>
        </authorList>
    </citation>
    <scope>IDENTIFICATION</scope>
</reference>
<evidence type="ECO:0000313" key="1">
    <source>
        <dbReference type="Ensembl" id="ENSJHYP00000004280.1"/>
    </source>
</evidence>
<proteinExistence type="predicted"/>
<sequence length="81" mass="9307">MLCTQILFPYCFGEREQKHMGKLFTLQHNKNVLHQLPTKARGTAKGIDPQNDLTCLRIRSKKHKIMITPVSISVRTVELCT</sequence>
<organism evidence="1 2">
    <name type="scientific">Junco hyemalis</name>
    <name type="common">Dark-eyed junco</name>
    <dbReference type="NCBI Taxonomy" id="40217"/>
    <lineage>
        <taxon>Eukaryota</taxon>
        <taxon>Metazoa</taxon>
        <taxon>Chordata</taxon>
        <taxon>Craniata</taxon>
        <taxon>Vertebrata</taxon>
        <taxon>Euteleostomi</taxon>
        <taxon>Archelosauria</taxon>
        <taxon>Archosauria</taxon>
        <taxon>Dinosauria</taxon>
        <taxon>Saurischia</taxon>
        <taxon>Theropoda</taxon>
        <taxon>Coelurosauria</taxon>
        <taxon>Aves</taxon>
        <taxon>Neognathae</taxon>
        <taxon>Neoaves</taxon>
        <taxon>Telluraves</taxon>
        <taxon>Australaves</taxon>
        <taxon>Passeriformes</taxon>
        <taxon>Passerellidae</taxon>
        <taxon>Junco</taxon>
    </lineage>
</organism>
<dbReference type="Proteomes" id="UP000694408">
    <property type="component" value="Unplaced"/>
</dbReference>
<keyword evidence="2" id="KW-1185">Reference proteome</keyword>
<reference evidence="1" key="2">
    <citation type="submission" date="2025-09" db="UniProtKB">
        <authorList>
            <consortium name="Ensembl"/>
        </authorList>
    </citation>
    <scope>IDENTIFICATION</scope>
</reference>
<dbReference type="Gene3D" id="3.30.450.30">
    <property type="entry name" value="Dynein light chain 2a, cytoplasmic"/>
    <property type="match status" value="1"/>
</dbReference>